<keyword evidence="1" id="KW-0812">Transmembrane</keyword>
<dbReference type="Proteomes" id="UP000037035">
    <property type="component" value="Unassembled WGS sequence"/>
</dbReference>
<gene>
    <name evidence="2" type="ORF">VP01_3298g3</name>
</gene>
<keyword evidence="1" id="KW-0472">Membrane</keyword>
<proteinExistence type="predicted"/>
<organism evidence="2 3">
    <name type="scientific">Puccinia sorghi</name>
    <dbReference type="NCBI Taxonomy" id="27349"/>
    <lineage>
        <taxon>Eukaryota</taxon>
        <taxon>Fungi</taxon>
        <taxon>Dikarya</taxon>
        <taxon>Basidiomycota</taxon>
        <taxon>Pucciniomycotina</taxon>
        <taxon>Pucciniomycetes</taxon>
        <taxon>Pucciniales</taxon>
        <taxon>Pucciniaceae</taxon>
        <taxon>Puccinia</taxon>
    </lineage>
</organism>
<evidence type="ECO:0000256" key="1">
    <source>
        <dbReference type="SAM" id="Phobius"/>
    </source>
</evidence>
<dbReference type="AlphaFoldDB" id="A0A0L6UXI4"/>
<keyword evidence="1" id="KW-1133">Transmembrane helix</keyword>
<comment type="caution">
    <text evidence="2">The sequence shown here is derived from an EMBL/GenBank/DDBJ whole genome shotgun (WGS) entry which is preliminary data.</text>
</comment>
<reference evidence="2 3" key="1">
    <citation type="submission" date="2015-08" db="EMBL/GenBank/DDBJ databases">
        <title>Next Generation Sequencing and Analysis of the Genome of Puccinia sorghi L Schw, the Causal Agent of Maize Common Rust.</title>
        <authorList>
            <person name="Rochi L."/>
            <person name="Burguener G."/>
            <person name="Darino M."/>
            <person name="Turjanski A."/>
            <person name="Kreff E."/>
            <person name="Dieguez M.J."/>
            <person name="Sacco F."/>
        </authorList>
    </citation>
    <scope>NUCLEOTIDE SEQUENCE [LARGE SCALE GENOMIC DNA]</scope>
    <source>
        <strain evidence="2 3">RO10H11247</strain>
    </source>
</reference>
<dbReference type="EMBL" id="LAVV01008277">
    <property type="protein sequence ID" value="KNZ53271.1"/>
    <property type="molecule type" value="Genomic_DNA"/>
</dbReference>
<accession>A0A0L6UXI4</accession>
<dbReference type="VEuPathDB" id="FungiDB:VP01_3298g3"/>
<feature type="transmembrane region" description="Helical" evidence="1">
    <location>
        <begin position="53"/>
        <end position="78"/>
    </location>
</feature>
<evidence type="ECO:0000313" key="3">
    <source>
        <dbReference type="Proteomes" id="UP000037035"/>
    </source>
</evidence>
<name>A0A0L6UXI4_9BASI</name>
<protein>
    <submittedName>
        <fullName evidence="2">Uncharacterized protein</fullName>
    </submittedName>
</protein>
<sequence>ADQSLVKSLFKPNLTRKNSNHHQCTAQKPNPLILQIGTLRNSLINLMRIEPDLFFLFSISFFLLILTCFIYLFFLFLFSCFSNCPFSSDLVLFAINIQRLFMINSRRYSCYSNASEKSSADHAALATIDKINTTILKTTIEATPLLTQDNYTLWKN</sequence>
<keyword evidence="3" id="KW-1185">Reference proteome</keyword>
<feature type="non-terminal residue" evidence="2">
    <location>
        <position position="1"/>
    </location>
</feature>
<evidence type="ECO:0000313" key="2">
    <source>
        <dbReference type="EMBL" id="KNZ53271.1"/>
    </source>
</evidence>